<keyword evidence="2" id="KW-1185">Reference proteome</keyword>
<accession>A0ABN9VUH3</accession>
<gene>
    <name evidence="1" type="ORF">PCOR1329_LOCUS60599</name>
</gene>
<comment type="caution">
    <text evidence="1">The sequence shown here is derived from an EMBL/GenBank/DDBJ whole genome shotgun (WGS) entry which is preliminary data.</text>
</comment>
<dbReference type="EMBL" id="CAUYUJ010017596">
    <property type="protein sequence ID" value="CAK0876112.1"/>
    <property type="molecule type" value="Genomic_DNA"/>
</dbReference>
<reference evidence="1" key="1">
    <citation type="submission" date="2023-10" db="EMBL/GenBank/DDBJ databases">
        <authorList>
            <person name="Chen Y."/>
            <person name="Shah S."/>
            <person name="Dougan E. K."/>
            <person name="Thang M."/>
            <person name="Chan C."/>
        </authorList>
    </citation>
    <scope>NUCLEOTIDE SEQUENCE [LARGE SCALE GENOMIC DNA]</scope>
</reference>
<evidence type="ECO:0008006" key="3">
    <source>
        <dbReference type="Google" id="ProtNLM"/>
    </source>
</evidence>
<feature type="non-terminal residue" evidence="1">
    <location>
        <position position="609"/>
    </location>
</feature>
<protein>
    <recommendedName>
        <fullName evidence="3">Reverse transcriptase domain-containing protein</fullName>
    </recommendedName>
</protein>
<evidence type="ECO:0000313" key="1">
    <source>
        <dbReference type="EMBL" id="CAK0876112.1"/>
    </source>
</evidence>
<proteinExistence type="predicted"/>
<feature type="non-terminal residue" evidence="1">
    <location>
        <position position="1"/>
    </location>
</feature>
<sequence length="609" mass="67508">VSHGRVDADRHERAAAHAALQTQFWDTCRAAPRQIPQRLALTFNLDANAAMPPYLPNVGFAGQGRRYAATSTNCSRLLELLQDYHMTALNTFGKSSRQNGTWKHAVGKGWTTIDYICTRLAGSYGKRAAPLRQLPVSLGGYRDHRPVETYVYAGLRARRQPEAKPLRWNRDAIVADLRALKGPEAPAPQRVPQMRTNLAQMMTDSGLANPWWATCGEELRFATPSEYFNALTKRPKLTDTTLALIDTKHTIQRRMATIADPACTRFVDLQTQYDEAAKAAAKAVRSERRQRFAETAVEAEAADANMKLRKLHGVVRRLAPKPTAPVITVTSPTTATACMDAEEETRVRTKALCDIFDGILINMDKPGGPPGILPRDDTRIGSYTIDDFAKAIAKMPNYKSAPVLKMAPDSTEPRDGSVIELWKLATAETAPVLREFFQASQALGHSAQRFKDGETASLRKPKGDGKNARDHYRTINLINHIGKVFMNVTVMPSLRNLASKLSTAQFGALAGRSTRGALAKAFDLIDRDEIWTALEALALSREVRLTVEELHDGTCYIARDIRTNRPIKKLLIPRGVRRGSVEGPLLFIAVYDLLTSKLEQSQAKTEFPE</sequence>
<dbReference type="Proteomes" id="UP001189429">
    <property type="component" value="Unassembled WGS sequence"/>
</dbReference>
<organism evidence="1 2">
    <name type="scientific">Prorocentrum cordatum</name>
    <dbReference type="NCBI Taxonomy" id="2364126"/>
    <lineage>
        <taxon>Eukaryota</taxon>
        <taxon>Sar</taxon>
        <taxon>Alveolata</taxon>
        <taxon>Dinophyceae</taxon>
        <taxon>Prorocentrales</taxon>
        <taxon>Prorocentraceae</taxon>
        <taxon>Prorocentrum</taxon>
    </lineage>
</organism>
<name>A0ABN9VUH3_9DINO</name>
<dbReference type="PANTHER" id="PTHR19446">
    <property type="entry name" value="REVERSE TRANSCRIPTASES"/>
    <property type="match status" value="1"/>
</dbReference>
<evidence type="ECO:0000313" key="2">
    <source>
        <dbReference type="Proteomes" id="UP001189429"/>
    </source>
</evidence>